<dbReference type="GO" id="GO:0006284">
    <property type="term" value="P:base-excision repair"/>
    <property type="evidence" value="ECO:0007669"/>
    <property type="project" value="TreeGrafter"/>
</dbReference>
<dbReference type="EMBL" id="KI913115">
    <property type="protein sequence ID" value="ETV87720.1"/>
    <property type="molecule type" value="Genomic_DNA"/>
</dbReference>
<proteinExistence type="inferred from homology"/>
<dbReference type="GO" id="GO:0000724">
    <property type="term" value="P:double-strand break repair via homologous recombination"/>
    <property type="evidence" value="ECO:0007669"/>
    <property type="project" value="TreeGrafter"/>
</dbReference>
<dbReference type="InterPro" id="IPR012340">
    <property type="entry name" value="NA-bd_OB-fold"/>
</dbReference>
<dbReference type="PANTHER" id="PTHR15114">
    <property type="entry name" value="REPLICATION PROTEIN A3"/>
    <property type="match status" value="1"/>
</dbReference>
<accession>W4H6R9</accession>
<dbReference type="AlphaFoldDB" id="W4H6R9"/>
<dbReference type="GO" id="GO:0006260">
    <property type="term" value="P:DNA replication"/>
    <property type="evidence" value="ECO:0007669"/>
    <property type="project" value="InterPro"/>
</dbReference>
<keyword evidence="3" id="KW-0539">Nucleus</keyword>
<organism evidence="4">
    <name type="scientific">Aphanomyces astaci</name>
    <name type="common">Crayfish plague agent</name>
    <dbReference type="NCBI Taxonomy" id="112090"/>
    <lineage>
        <taxon>Eukaryota</taxon>
        <taxon>Sar</taxon>
        <taxon>Stramenopiles</taxon>
        <taxon>Oomycota</taxon>
        <taxon>Saprolegniomycetes</taxon>
        <taxon>Saprolegniales</taxon>
        <taxon>Verrucalvaceae</taxon>
        <taxon>Aphanomyces</taxon>
    </lineage>
</organism>
<dbReference type="GeneID" id="20803191"/>
<name>W4H6R9_APHAT</name>
<dbReference type="CDD" id="cd04479">
    <property type="entry name" value="RPA3"/>
    <property type="match status" value="1"/>
</dbReference>
<evidence type="ECO:0000256" key="3">
    <source>
        <dbReference type="ARBA" id="ARBA00023242"/>
    </source>
</evidence>
<evidence type="ECO:0000256" key="1">
    <source>
        <dbReference type="ARBA" id="ARBA00004123"/>
    </source>
</evidence>
<dbReference type="GO" id="GO:0035861">
    <property type="term" value="C:site of double-strand break"/>
    <property type="evidence" value="ECO:0007669"/>
    <property type="project" value="TreeGrafter"/>
</dbReference>
<dbReference type="GO" id="GO:0006289">
    <property type="term" value="P:nucleotide-excision repair"/>
    <property type="evidence" value="ECO:0007669"/>
    <property type="project" value="TreeGrafter"/>
</dbReference>
<dbReference type="VEuPathDB" id="FungiDB:H257_01195"/>
<dbReference type="GO" id="GO:0005662">
    <property type="term" value="C:DNA replication factor A complex"/>
    <property type="evidence" value="ECO:0007669"/>
    <property type="project" value="TreeGrafter"/>
</dbReference>
<dbReference type="PANTHER" id="PTHR15114:SF1">
    <property type="entry name" value="REPLICATION PROTEIN A 14 KDA SUBUNIT"/>
    <property type="match status" value="1"/>
</dbReference>
<reference evidence="4" key="1">
    <citation type="submission" date="2013-12" db="EMBL/GenBank/DDBJ databases">
        <title>The Genome Sequence of Aphanomyces astaci APO3.</title>
        <authorList>
            <consortium name="The Broad Institute Genomics Platform"/>
            <person name="Russ C."/>
            <person name="Tyler B."/>
            <person name="van West P."/>
            <person name="Dieguez-Uribeondo J."/>
            <person name="Young S.K."/>
            <person name="Zeng Q."/>
            <person name="Gargeya S."/>
            <person name="Fitzgerald M."/>
            <person name="Abouelleil A."/>
            <person name="Alvarado L."/>
            <person name="Chapman S.B."/>
            <person name="Gainer-Dewar J."/>
            <person name="Goldberg J."/>
            <person name="Griggs A."/>
            <person name="Gujja S."/>
            <person name="Hansen M."/>
            <person name="Howarth C."/>
            <person name="Imamovic A."/>
            <person name="Ireland A."/>
            <person name="Larimer J."/>
            <person name="McCowan C."/>
            <person name="Murphy C."/>
            <person name="Pearson M."/>
            <person name="Poon T.W."/>
            <person name="Priest M."/>
            <person name="Roberts A."/>
            <person name="Saif S."/>
            <person name="Shea T."/>
            <person name="Sykes S."/>
            <person name="Wortman J."/>
            <person name="Nusbaum C."/>
            <person name="Birren B."/>
        </authorList>
    </citation>
    <scope>NUCLEOTIDE SEQUENCE [LARGE SCALE GENOMIC DNA]</scope>
    <source>
        <strain evidence="4">APO3</strain>
    </source>
</reference>
<dbReference type="InterPro" id="IPR013970">
    <property type="entry name" value="Rfa2"/>
</dbReference>
<dbReference type="GO" id="GO:0003697">
    <property type="term" value="F:single-stranded DNA binding"/>
    <property type="evidence" value="ECO:0007669"/>
    <property type="project" value="TreeGrafter"/>
</dbReference>
<gene>
    <name evidence="4" type="ORF">H257_01195</name>
</gene>
<comment type="subcellular location">
    <subcellularLocation>
        <location evidence="1">Nucleus</location>
    </subcellularLocation>
</comment>
<dbReference type="RefSeq" id="XP_009822583.1">
    <property type="nucleotide sequence ID" value="XM_009824281.1"/>
</dbReference>
<dbReference type="Gene3D" id="2.40.50.140">
    <property type="entry name" value="Nucleic acid-binding proteins"/>
    <property type="match status" value="1"/>
</dbReference>
<dbReference type="STRING" id="112090.W4H6R9"/>
<evidence type="ECO:0008006" key="5">
    <source>
        <dbReference type="Google" id="ProtNLM"/>
    </source>
</evidence>
<evidence type="ECO:0000313" key="4">
    <source>
        <dbReference type="EMBL" id="ETV87720.1"/>
    </source>
</evidence>
<dbReference type="Pfam" id="PF08661">
    <property type="entry name" value="Rep_fac-A_3"/>
    <property type="match status" value="1"/>
</dbReference>
<evidence type="ECO:0000256" key="2">
    <source>
        <dbReference type="ARBA" id="ARBA00009761"/>
    </source>
</evidence>
<protein>
    <recommendedName>
        <fullName evidence="5">Replication factor A protein 3</fullName>
    </recommendedName>
</protein>
<comment type="similarity">
    <text evidence="2">Belongs to the replication factor A protein 3 family.</text>
</comment>
<sequence>MSETAPAPRVNKAIMAQFVGHTVSLVGSIESWTGSQAVLKTSDNGFVTVHPQPGADYSSKFVEVIGAVQSDGTLKEFKCTSFGDDFGSTSSSHASIHTIAQLTCDDRLDELRQACAVDARQILSVVCLMEFCILYHGISYDSTTAMCSSESEGGGGGSFERSMMAC</sequence>
<dbReference type="GO" id="GO:0006298">
    <property type="term" value="P:mismatch repair"/>
    <property type="evidence" value="ECO:0007669"/>
    <property type="project" value="TreeGrafter"/>
</dbReference>
<dbReference type="SUPFAM" id="SSF50249">
    <property type="entry name" value="Nucleic acid-binding proteins"/>
    <property type="match status" value="1"/>
</dbReference>
<dbReference type="GO" id="GO:0003684">
    <property type="term" value="F:damaged DNA binding"/>
    <property type="evidence" value="ECO:0007669"/>
    <property type="project" value="TreeGrafter"/>
</dbReference>